<evidence type="ECO:0000259" key="7">
    <source>
        <dbReference type="Pfam" id="PF04321"/>
    </source>
</evidence>
<dbReference type="Gene3D" id="3.90.25.10">
    <property type="entry name" value="UDP-galactose 4-epimerase, domain 1"/>
    <property type="match status" value="1"/>
</dbReference>
<dbReference type="PANTHER" id="PTHR10491">
    <property type="entry name" value="DTDP-4-DEHYDRORHAMNOSE REDUCTASE"/>
    <property type="match status" value="1"/>
</dbReference>
<accession>A0A5B2ZCE9</accession>
<name>A0A5B2ZCE9_9GAMM</name>
<dbReference type="InterPro" id="IPR029903">
    <property type="entry name" value="RmlD-like-bd"/>
</dbReference>
<dbReference type="UniPathway" id="UPA00281"/>
<comment type="function">
    <text evidence="6">Catalyzes the reduction of dTDP-6-deoxy-L-lyxo-4-hexulose to yield dTDP-L-rhamnose.</text>
</comment>
<dbReference type="PANTHER" id="PTHR10491:SF4">
    <property type="entry name" value="METHIONINE ADENOSYLTRANSFERASE 2 SUBUNIT BETA"/>
    <property type="match status" value="1"/>
</dbReference>
<dbReference type="EMBL" id="VUOD01000004">
    <property type="protein sequence ID" value="KAA2284854.1"/>
    <property type="molecule type" value="Genomic_DNA"/>
</dbReference>
<comment type="similarity">
    <text evidence="2 6">Belongs to the dTDP-4-dehydrorhamnose reductase family.</text>
</comment>
<dbReference type="RefSeq" id="WP_149860353.1">
    <property type="nucleotide sequence ID" value="NZ_VUOD01000004.1"/>
</dbReference>
<proteinExistence type="inferred from homology"/>
<dbReference type="GO" id="GO:0005829">
    <property type="term" value="C:cytosol"/>
    <property type="evidence" value="ECO:0007669"/>
    <property type="project" value="TreeGrafter"/>
</dbReference>
<keyword evidence="9" id="KW-1185">Reference proteome</keyword>
<dbReference type="UniPathway" id="UPA00124"/>
<feature type="domain" description="RmlD-like substrate binding" evidence="7">
    <location>
        <begin position="1"/>
        <end position="296"/>
    </location>
</feature>
<evidence type="ECO:0000256" key="4">
    <source>
        <dbReference type="ARBA" id="ARBA00017099"/>
    </source>
</evidence>
<evidence type="ECO:0000313" key="9">
    <source>
        <dbReference type="Proteomes" id="UP000322165"/>
    </source>
</evidence>
<dbReference type="SUPFAM" id="SSF51735">
    <property type="entry name" value="NAD(P)-binding Rossmann-fold domains"/>
    <property type="match status" value="1"/>
</dbReference>
<dbReference type="Pfam" id="PF04321">
    <property type="entry name" value="RmlD_sub_bind"/>
    <property type="match status" value="1"/>
</dbReference>
<dbReference type="GO" id="GO:0008831">
    <property type="term" value="F:dTDP-4-dehydrorhamnose reductase activity"/>
    <property type="evidence" value="ECO:0007669"/>
    <property type="project" value="UniProtKB-EC"/>
</dbReference>
<comment type="caution">
    <text evidence="8">The sequence shown here is derived from an EMBL/GenBank/DDBJ whole genome shotgun (WGS) entry which is preliminary data.</text>
</comment>
<protein>
    <recommendedName>
        <fullName evidence="4 6">dTDP-4-dehydrorhamnose reductase</fullName>
        <ecNumber evidence="3 6">1.1.1.133</ecNumber>
    </recommendedName>
</protein>
<evidence type="ECO:0000313" key="8">
    <source>
        <dbReference type="EMBL" id="KAA2284854.1"/>
    </source>
</evidence>
<evidence type="ECO:0000256" key="6">
    <source>
        <dbReference type="RuleBase" id="RU364082"/>
    </source>
</evidence>
<dbReference type="AlphaFoldDB" id="A0A5B2ZCE9"/>
<dbReference type="GO" id="GO:0009243">
    <property type="term" value="P:O antigen biosynthetic process"/>
    <property type="evidence" value="ECO:0007669"/>
    <property type="project" value="UniProtKB-UniPathway"/>
</dbReference>
<keyword evidence="6 8" id="KW-0560">Oxidoreductase</keyword>
<comment type="catalytic activity">
    <reaction evidence="5 6">
        <text>dTDP-beta-L-rhamnose + NADP(+) = dTDP-4-dehydro-beta-L-rhamnose + NADPH + H(+)</text>
        <dbReference type="Rhea" id="RHEA:21796"/>
        <dbReference type="ChEBI" id="CHEBI:15378"/>
        <dbReference type="ChEBI" id="CHEBI:57510"/>
        <dbReference type="ChEBI" id="CHEBI:57783"/>
        <dbReference type="ChEBI" id="CHEBI:58349"/>
        <dbReference type="ChEBI" id="CHEBI:62830"/>
        <dbReference type="EC" id="1.1.1.133"/>
    </reaction>
</comment>
<dbReference type="GO" id="GO:0019305">
    <property type="term" value="P:dTDP-rhamnose biosynthetic process"/>
    <property type="evidence" value="ECO:0007669"/>
    <property type="project" value="UniProtKB-UniPathway"/>
</dbReference>
<dbReference type="EC" id="1.1.1.133" evidence="3 6"/>
<evidence type="ECO:0000256" key="2">
    <source>
        <dbReference type="ARBA" id="ARBA00010944"/>
    </source>
</evidence>
<evidence type="ECO:0000256" key="3">
    <source>
        <dbReference type="ARBA" id="ARBA00012929"/>
    </source>
</evidence>
<dbReference type="Gene3D" id="3.40.50.720">
    <property type="entry name" value="NAD(P)-binding Rossmann-like Domain"/>
    <property type="match status" value="1"/>
</dbReference>
<dbReference type="InterPro" id="IPR005913">
    <property type="entry name" value="dTDP_dehydrorham_reduct"/>
</dbReference>
<comment type="cofactor">
    <cofactor evidence="6">
        <name>Mg(2+)</name>
        <dbReference type="ChEBI" id="CHEBI:18420"/>
    </cofactor>
    <text evidence="6">Binds 1 Mg(2+) ion per monomer.</text>
</comment>
<dbReference type="InterPro" id="IPR036291">
    <property type="entry name" value="NAD(P)-bd_dom_sf"/>
</dbReference>
<dbReference type="Proteomes" id="UP000322165">
    <property type="component" value="Unassembled WGS sequence"/>
</dbReference>
<reference evidence="8 9" key="2">
    <citation type="submission" date="2019-09" db="EMBL/GenBank/DDBJ databases">
        <authorList>
            <person name="Mazur A."/>
        </authorList>
    </citation>
    <scope>NUCLEOTIDE SEQUENCE [LARGE SCALE GENOMIC DNA]</scope>
    <source>
        <strain evidence="8 9">3729k</strain>
    </source>
</reference>
<reference evidence="8 9" key="1">
    <citation type="submission" date="2019-09" db="EMBL/GenBank/DDBJ databases">
        <title>Arenimonas chukotkensis sp. nov., a bacterium isolated from Chukotka hot spring, Arctic region, Russia.</title>
        <authorList>
            <person name="Zayulina K.S."/>
            <person name="Prokofeva M.I."/>
            <person name="Elcheninov A.G."/>
            <person name="Novikov A."/>
            <person name="Kochetkova T.V."/>
            <person name="Kublanov I.V."/>
        </authorList>
    </citation>
    <scope>NUCLEOTIDE SEQUENCE [LARGE SCALE GENOMIC DNA]</scope>
    <source>
        <strain evidence="8 9">3729k</strain>
    </source>
</reference>
<dbReference type="NCBIfam" id="TIGR01214">
    <property type="entry name" value="rmlD"/>
    <property type="match status" value="1"/>
</dbReference>
<evidence type="ECO:0000256" key="1">
    <source>
        <dbReference type="ARBA" id="ARBA00004781"/>
    </source>
</evidence>
<gene>
    <name evidence="8" type="primary">rfbD</name>
    <name evidence="8" type="ORF">F0415_06255</name>
</gene>
<keyword evidence="6" id="KW-0521">NADP</keyword>
<organism evidence="8 9">
    <name type="scientific">Arenimonas fontis</name>
    <dbReference type="NCBI Taxonomy" id="2608255"/>
    <lineage>
        <taxon>Bacteria</taxon>
        <taxon>Pseudomonadati</taxon>
        <taxon>Pseudomonadota</taxon>
        <taxon>Gammaproteobacteria</taxon>
        <taxon>Lysobacterales</taxon>
        <taxon>Lysobacteraceae</taxon>
        <taxon>Arenimonas</taxon>
    </lineage>
</organism>
<comment type="pathway">
    <text evidence="1 6">Carbohydrate biosynthesis; dTDP-L-rhamnose biosynthesis.</text>
</comment>
<sequence>MRILLLGADGQLGTELRRRLAGLGKVVAGTLSGRLPDGEACEAVDLTRPEALPALVARVAPALVVNAAAYTQVDLAEREPELAFAINAEAPGLLARACSAAGVPLVHFSTDYVFDGQGSRPWREDDPARPLGVYGASKLAGEQAVLAADARHLVFRLCWVYAAHGHNFLRTMLRLAGERERLRVVNDQRGAPTPAHWIADVVAKVLAAGHERGGPYHLAAAGECSWYEFACAIFEGAVARGLLARAPQVEAISTADYPTPARRPAWSRLDCSRLARDFGLALPDWRQGLDEVLDRLSRASAA</sequence>
<evidence type="ECO:0000256" key="5">
    <source>
        <dbReference type="ARBA" id="ARBA00048200"/>
    </source>
</evidence>
<dbReference type="CDD" id="cd05254">
    <property type="entry name" value="dTDP_HR_like_SDR_e"/>
    <property type="match status" value="1"/>
</dbReference>